<keyword evidence="5" id="KW-0770">Synapse</keyword>
<protein>
    <recommendedName>
        <fullName evidence="12">Synaptosomal-associated protein</fullName>
    </recommendedName>
</protein>
<evidence type="ECO:0000313" key="19">
    <source>
        <dbReference type="Proteomes" id="UP000693946"/>
    </source>
</evidence>
<keyword evidence="15" id="KW-0732">Signal</keyword>
<dbReference type="PROSITE" id="PS50192">
    <property type="entry name" value="T_SNARE"/>
    <property type="match status" value="2"/>
</dbReference>
<dbReference type="FunFam" id="1.20.5.110:FF:000007">
    <property type="entry name" value="Synaptosomal-associated protein"/>
    <property type="match status" value="1"/>
</dbReference>
<keyword evidence="3" id="KW-0771">Synaptosome</keyword>
<comment type="similarity">
    <text evidence="2 12">Belongs to the SNAP-25 family.</text>
</comment>
<keyword evidence="19" id="KW-1185">Reference proteome</keyword>
<keyword evidence="4" id="KW-0677">Repeat</keyword>
<sequence>MSMMLCQLGQKCVMEVMVLTVLSWVSVWAEEKIIFDRHAVYWNSSNPKFWHGEYRVAVNINDYLDIYCPYYEGPPSHGRMERYILFMVNYEGYTTCQHRMRGFKRWECNRPTGPDGPLRFSEKFQLFTPFSLGFEFRPGHEYYYISSPHPNHVGRACLKLKVYVRPPDGSGYDSPEPFLTDGGPRRRPGPMTPPQNIELGATGGVPKADGSNMEDMTVEQITMRANQVTDESLESTRRMLQMAEESRQTGTNTMVMLDQQGEQLKRVEEGMDQINQDMRQAEKNLTDLSKCCGLCVCPCDRVSSIEHDSQYKRTWGIRGGEGEVDANGAKVVIRQPSGVGNGQAVQTNTSAPSGPYIKRVTHDAREDEMEENLDAVGGIIGNLKTMAMDMGSEIDKQNKQLDRITDKVRD</sequence>
<dbReference type="GO" id="GO:0043005">
    <property type="term" value="C:neuron projection"/>
    <property type="evidence" value="ECO:0007669"/>
    <property type="project" value="UniProtKB-KW"/>
</dbReference>
<comment type="caution">
    <text evidence="11">Lacks conserved residue(s) required for the propagation of feature annotation.</text>
</comment>
<evidence type="ECO:0000256" key="2">
    <source>
        <dbReference type="ARBA" id="ARBA00009480"/>
    </source>
</evidence>
<feature type="disulfide bond" evidence="11">
    <location>
        <begin position="68"/>
        <end position="108"/>
    </location>
</feature>
<feature type="domain" description="T-SNARE coiled-coil homology" evidence="16">
    <location>
        <begin position="363"/>
        <end position="410"/>
    </location>
</feature>
<evidence type="ECO:0000256" key="11">
    <source>
        <dbReference type="PROSITE-ProRule" id="PRU00884"/>
    </source>
</evidence>
<dbReference type="EMBL" id="JAGKHQ010000008">
    <property type="protein sequence ID" value="KAG7509775.1"/>
    <property type="molecule type" value="Genomic_DNA"/>
</dbReference>
<dbReference type="InterPro" id="IPR001799">
    <property type="entry name" value="Ephrin_RBD"/>
</dbReference>
<feature type="coiled-coil region" evidence="13">
    <location>
        <begin position="257"/>
        <end position="291"/>
    </location>
</feature>
<dbReference type="InterPro" id="IPR019765">
    <property type="entry name" value="Ephrin_CS"/>
</dbReference>
<evidence type="ECO:0000259" key="17">
    <source>
        <dbReference type="PROSITE" id="PS51551"/>
    </source>
</evidence>
<keyword evidence="11" id="KW-1015">Disulfide bond</keyword>
<comment type="function">
    <text evidence="9">Essential component of the high affinity receptor for the general membrane fusion machinery and an important regulator of transport vesicle docking and fusion.</text>
</comment>
<evidence type="ECO:0000256" key="13">
    <source>
        <dbReference type="SAM" id="Coils"/>
    </source>
</evidence>
<dbReference type="FunFam" id="1.20.5.110:FF:000018">
    <property type="entry name" value="Synaptosomal-associated protein"/>
    <property type="match status" value="1"/>
</dbReference>
<keyword evidence="6 13" id="KW-0175">Coiled coil</keyword>
<evidence type="ECO:0000256" key="14">
    <source>
        <dbReference type="SAM" id="MobiDB-lite"/>
    </source>
</evidence>
<evidence type="ECO:0000256" key="12">
    <source>
        <dbReference type="RuleBase" id="RU003496"/>
    </source>
</evidence>
<feature type="region of interest" description="Disordered" evidence="14">
    <location>
        <begin position="168"/>
        <end position="210"/>
    </location>
</feature>
<dbReference type="PROSITE" id="PS01299">
    <property type="entry name" value="EPHRIN_RBD_1"/>
    <property type="match status" value="1"/>
</dbReference>
<feature type="chain" id="PRO_5043742282" description="Synaptosomal-associated protein" evidence="15">
    <location>
        <begin position="30"/>
        <end position="410"/>
    </location>
</feature>
<name>A0AAV6RZP2_SOLSE</name>
<feature type="domain" description="T-SNARE coiled-coil homology" evidence="16">
    <location>
        <begin position="226"/>
        <end position="288"/>
    </location>
</feature>
<evidence type="ECO:0000256" key="8">
    <source>
        <dbReference type="ARBA" id="ARBA00034102"/>
    </source>
</evidence>
<dbReference type="PANTHER" id="PTHR11304">
    <property type="entry name" value="EPHRIN"/>
    <property type="match status" value="1"/>
</dbReference>
<dbReference type="PANTHER" id="PTHR11304:SF69">
    <property type="entry name" value="EPHRIN-A2"/>
    <property type="match status" value="1"/>
</dbReference>
<evidence type="ECO:0000256" key="3">
    <source>
        <dbReference type="ARBA" id="ARBA00022599"/>
    </source>
</evidence>
<accession>A0AAV6RZP2</accession>
<evidence type="ECO:0000256" key="1">
    <source>
        <dbReference type="ARBA" id="ARBA00004370"/>
    </source>
</evidence>
<evidence type="ECO:0000259" key="16">
    <source>
        <dbReference type="PROSITE" id="PS50192"/>
    </source>
</evidence>
<dbReference type="SMART" id="SM00397">
    <property type="entry name" value="t_SNARE"/>
    <property type="match status" value="2"/>
</dbReference>
<evidence type="ECO:0000256" key="9">
    <source>
        <dbReference type="ARBA" id="ARBA00053876"/>
    </source>
</evidence>
<reference evidence="18 19" key="1">
    <citation type="journal article" date="2021" name="Sci. Rep.">
        <title>Chromosome anchoring in Senegalese sole (Solea senegalensis) reveals sex-associated markers and genome rearrangements in flatfish.</title>
        <authorList>
            <person name="Guerrero-Cozar I."/>
            <person name="Gomez-Garrido J."/>
            <person name="Berbel C."/>
            <person name="Martinez-Blanch J.F."/>
            <person name="Alioto T."/>
            <person name="Claros M.G."/>
            <person name="Gagnaire P.A."/>
            <person name="Manchado M."/>
        </authorList>
    </citation>
    <scope>NUCLEOTIDE SEQUENCE [LARGE SCALE GENOMIC DNA]</scope>
    <source>
        <strain evidence="18">Sse05_10M</strain>
    </source>
</reference>
<dbReference type="InterPro" id="IPR034252">
    <property type="entry name" value="Ephrin-A_Ecto"/>
</dbReference>
<dbReference type="Pfam" id="PF00835">
    <property type="entry name" value="SNAP-25"/>
    <property type="match status" value="1"/>
</dbReference>
<dbReference type="InterPro" id="IPR000928">
    <property type="entry name" value="SNAP-25_dom"/>
</dbReference>
<organism evidence="18 19">
    <name type="scientific">Solea senegalensis</name>
    <name type="common">Senegalese sole</name>
    <dbReference type="NCBI Taxonomy" id="28829"/>
    <lineage>
        <taxon>Eukaryota</taxon>
        <taxon>Metazoa</taxon>
        <taxon>Chordata</taxon>
        <taxon>Craniata</taxon>
        <taxon>Vertebrata</taxon>
        <taxon>Euteleostomi</taxon>
        <taxon>Actinopterygii</taxon>
        <taxon>Neopterygii</taxon>
        <taxon>Teleostei</taxon>
        <taxon>Neoteleostei</taxon>
        <taxon>Acanthomorphata</taxon>
        <taxon>Carangaria</taxon>
        <taxon>Pleuronectiformes</taxon>
        <taxon>Pleuronectoidei</taxon>
        <taxon>Soleidae</taxon>
        <taxon>Solea</taxon>
    </lineage>
</organism>
<dbReference type="AlphaFoldDB" id="A0AAV6RZP2"/>
<dbReference type="GO" id="GO:0046875">
    <property type="term" value="F:ephrin receptor binding"/>
    <property type="evidence" value="ECO:0007669"/>
    <property type="project" value="InterPro"/>
</dbReference>
<comment type="subunit">
    <text evidence="10">Homotetramer (via coiled-coil domain), also forms heterotetramers with STX4 and VAMP3. Found in a complex with VAMP8 and STX1A. Found in a complex with VAMP8 and STX4 in pancreas. Interacts simultaneously with SNAPIN and SYN4. Interacts with STX1A. Interacts with STX12. Interacts tightly to multiple syntaxins and synaptobrevins/VAMPs. Interacts with ZDHHC13 (via ANK repeats). Interacts with ZDHHC17 (via ANK repeats).</text>
</comment>
<keyword evidence="7" id="KW-0472">Membrane</keyword>
<proteinExistence type="inferred from homology"/>
<dbReference type="GO" id="GO:0006887">
    <property type="term" value="P:exocytosis"/>
    <property type="evidence" value="ECO:0007669"/>
    <property type="project" value="UniProtKB-ARBA"/>
</dbReference>
<dbReference type="GO" id="GO:0030316">
    <property type="term" value="P:osteoclast differentiation"/>
    <property type="evidence" value="ECO:0007669"/>
    <property type="project" value="TreeGrafter"/>
</dbReference>
<gene>
    <name evidence="18" type="ORF">JOB18_004558</name>
</gene>
<dbReference type="CDD" id="cd10425">
    <property type="entry name" value="Ephrin-A_Ectodomain"/>
    <property type="match status" value="1"/>
</dbReference>
<dbReference type="GO" id="GO:0048013">
    <property type="term" value="P:ephrin receptor signaling pathway"/>
    <property type="evidence" value="ECO:0007669"/>
    <property type="project" value="InterPro"/>
</dbReference>
<dbReference type="InterPro" id="IPR000727">
    <property type="entry name" value="T_SNARE_dom"/>
</dbReference>
<dbReference type="PROSITE" id="PS51551">
    <property type="entry name" value="EPHRIN_RBD_2"/>
    <property type="match status" value="1"/>
</dbReference>
<evidence type="ECO:0000256" key="6">
    <source>
        <dbReference type="ARBA" id="ARBA00023054"/>
    </source>
</evidence>
<dbReference type="Proteomes" id="UP000693946">
    <property type="component" value="Linkage Group LG16"/>
</dbReference>
<feature type="domain" description="Ephrin RBD" evidence="17">
    <location>
        <begin position="35"/>
        <end position="168"/>
    </location>
</feature>
<dbReference type="CDD" id="cd15889">
    <property type="entry name" value="SNARE_SNAP25N_23N"/>
    <property type="match status" value="1"/>
</dbReference>
<evidence type="ECO:0000256" key="15">
    <source>
        <dbReference type="SAM" id="SignalP"/>
    </source>
</evidence>
<comment type="similarity">
    <text evidence="11">Belongs to the ephrin family.</text>
</comment>
<evidence type="ECO:0000256" key="10">
    <source>
        <dbReference type="ARBA" id="ARBA00065910"/>
    </source>
</evidence>
<evidence type="ECO:0000256" key="4">
    <source>
        <dbReference type="ARBA" id="ARBA00022737"/>
    </source>
</evidence>
<comment type="subcellular location">
    <subcellularLocation>
        <location evidence="1">Membrane</location>
    </subcellularLocation>
    <subcellularLocation>
        <location evidence="8">Synapse</location>
        <location evidence="8">Synaptosome</location>
    </subcellularLocation>
</comment>
<comment type="caution">
    <text evidence="18">The sequence shown here is derived from an EMBL/GenBank/DDBJ whole genome shotgun (WGS) entry which is preliminary data.</text>
</comment>
<evidence type="ECO:0000256" key="5">
    <source>
        <dbReference type="ARBA" id="ARBA00023018"/>
    </source>
</evidence>
<dbReference type="Pfam" id="PF00812">
    <property type="entry name" value="Ephrin"/>
    <property type="match status" value="1"/>
</dbReference>
<evidence type="ECO:0000313" key="18">
    <source>
        <dbReference type="EMBL" id="KAG7509775.1"/>
    </source>
</evidence>
<evidence type="ECO:0000256" key="7">
    <source>
        <dbReference type="ARBA" id="ARBA00023136"/>
    </source>
</evidence>
<dbReference type="GO" id="GO:0005886">
    <property type="term" value="C:plasma membrane"/>
    <property type="evidence" value="ECO:0007669"/>
    <property type="project" value="TreeGrafter"/>
</dbReference>
<dbReference type="InterPro" id="IPR031328">
    <property type="entry name" value="Ephrin"/>
</dbReference>
<dbReference type="GO" id="GO:0031201">
    <property type="term" value="C:SNARE complex"/>
    <property type="evidence" value="ECO:0007669"/>
    <property type="project" value="UniProtKB-ARBA"/>
</dbReference>
<dbReference type="GO" id="GO:0045202">
    <property type="term" value="C:synapse"/>
    <property type="evidence" value="ECO:0007669"/>
    <property type="project" value="UniProtKB-SubCell"/>
</dbReference>
<feature type="signal peptide" evidence="15">
    <location>
        <begin position="1"/>
        <end position="29"/>
    </location>
</feature>
<dbReference type="GO" id="GO:0007411">
    <property type="term" value="P:axon guidance"/>
    <property type="evidence" value="ECO:0007669"/>
    <property type="project" value="TreeGrafter"/>
</dbReference>